<accession>A0A834IKR0</accession>
<comment type="caution">
    <text evidence="2">The sequence shown here is derived from an EMBL/GenBank/DDBJ whole genome shotgun (WGS) entry which is preliminary data.</text>
</comment>
<protein>
    <submittedName>
        <fullName evidence="2">Uncharacterized protein</fullName>
    </submittedName>
</protein>
<name>A0A834IKR0_RHYFE</name>
<sequence>MCKKIFKTLIVFIFPTYVTPLKHYYFRINVCQIHVRLINDRVFLITRWHQPKKQTKQPSINQTNLVPPPRNTNTTYSLLSSVRYLREAFDIFRIPTQTHSQHRSSVGRCRGCDASDRPEASPFPSFLSRPVPNARAATSPPRDEHVRDSPREYLRAHGGALLFISR</sequence>
<evidence type="ECO:0000313" key="2">
    <source>
        <dbReference type="EMBL" id="KAF7279505.1"/>
    </source>
</evidence>
<dbReference type="AlphaFoldDB" id="A0A834IKR0"/>
<proteinExistence type="predicted"/>
<keyword evidence="3" id="KW-1185">Reference proteome</keyword>
<evidence type="ECO:0000313" key="3">
    <source>
        <dbReference type="Proteomes" id="UP000625711"/>
    </source>
</evidence>
<organism evidence="2 3">
    <name type="scientific">Rhynchophorus ferrugineus</name>
    <name type="common">Red palm weevil</name>
    <name type="synonym">Curculio ferrugineus</name>
    <dbReference type="NCBI Taxonomy" id="354439"/>
    <lineage>
        <taxon>Eukaryota</taxon>
        <taxon>Metazoa</taxon>
        <taxon>Ecdysozoa</taxon>
        <taxon>Arthropoda</taxon>
        <taxon>Hexapoda</taxon>
        <taxon>Insecta</taxon>
        <taxon>Pterygota</taxon>
        <taxon>Neoptera</taxon>
        <taxon>Endopterygota</taxon>
        <taxon>Coleoptera</taxon>
        <taxon>Polyphaga</taxon>
        <taxon>Cucujiformia</taxon>
        <taxon>Curculionidae</taxon>
        <taxon>Dryophthorinae</taxon>
        <taxon>Rhynchophorus</taxon>
    </lineage>
</organism>
<dbReference type="Proteomes" id="UP000625711">
    <property type="component" value="Unassembled WGS sequence"/>
</dbReference>
<evidence type="ECO:0000256" key="1">
    <source>
        <dbReference type="SAM" id="MobiDB-lite"/>
    </source>
</evidence>
<reference evidence="2" key="1">
    <citation type="submission" date="2020-08" db="EMBL/GenBank/DDBJ databases">
        <title>Genome sequencing and assembly of the red palm weevil Rhynchophorus ferrugineus.</title>
        <authorList>
            <person name="Dias G.B."/>
            <person name="Bergman C.M."/>
            <person name="Manee M."/>
        </authorList>
    </citation>
    <scope>NUCLEOTIDE SEQUENCE</scope>
    <source>
        <strain evidence="2">AA-2017</strain>
        <tissue evidence="2">Whole larva</tissue>
    </source>
</reference>
<feature type="compositionally biased region" description="Basic and acidic residues" evidence="1">
    <location>
        <begin position="141"/>
        <end position="151"/>
    </location>
</feature>
<gene>
    <name evidence="2" type="ORF">GWI33_007087</name>
</gene>
<dbReference type="EMBL" id="JAACXV010000358">
    <property type="protein sequence ID" value="KAF7279505.1"/>
    <property type="molecule type" value="Genomic_DNA"/>
</dbReference>
<feature type="region of interest" description="Disordered" evidence="1">
    <location>
        <begin position="120"/>
        <end position="151"/>
    </location>
</feature>